<evidence type="ECO:0000313" key="1">
    <source>
        <dbReference type="EMBL" id="SDY36876.1"/>
    </source>
</evidence>
<dbReference type="OrthoDB" id="9804366at2"/>
<protein>
    <submittedName>
        <fullName evidence="1">Xanthine dehydrogenase accessory factor</fullName>
    </submittedName>
</protein>
<dbReference type="AlphaFoldDB" id="A0A1H3JAC3"/>
<organism evidence="1 2">
    <name type="scientific">Eubacterium barkeri</name>
    <name type="common">Clostridium barkeri</name>
    <dbReference type="NCBI Taxonomy" id="1528"/>
    <lineage>
        <taxon>Bacteria</taxon>
        <taxon>Bacillati</taxon>
        <taxon>Bacillota</taxon>
        <taxon>Clostridia</taxon>
        <taxon>Eubacteriales</taxon>
        <taxon>Eubacteriaceae</taxon>
        <taxon>Eubacterium</taxon>
    </lineage>
</organism>
<sequence>MEKNEINHKRIIVRGAGDIATGTIHRLRQCGFEVVALDVEKPTVIRRTVAFAPGILTGSAEVEGVTATRCEDIPTIEAALSRGEVALCVDPHGVLIPKLRPLAVVDAILAKRNLGTTRDMAPIVVGLGPGFTAGEDVDAVIETNRGHHLGRVIYEGPAATNTGIPGNIAGFTHERVIHAPAAGTITLRHEIRDMVEKGETIATIDGTPVVSKLSGVLRGMIAHGTRVPKGMKIADVDPRGDGDYCFTISDKARNISGGVLEAILHLEANR</sequence>
<reference evidence="2" key="1">
    <citation type="submission" date="2016-10" db="EMBL/GenBank/DDBJ databases">
        <authorList>
            <person name="Varghese N."/>
            <person name="Submissions S."/>
        </authorList>
    </citation>
    <scope>NUCLEOTIDE SEQUENCE [LARGE SCALE GENOMIC DNA]</scope>
    <source>
        <strain evidence="2">VPI 5359</strain>
    </source>
</reference>
<dbReference type="NCBIfam" id="TIGR03309">
    <property type="entry name" value="matur_yqeB"/>
    <property type="match status" value="1"/>
</dbReference>
<proteinExistence type="predicted"/>
<dbReference type="RefSeq" id="WP_090246962.1">
    <property type="nucleotide sequence ID" value="NZ_FNOU01000028.1"/>
</dbReference>
<dbReference type="EMBL" id="FNOU01000028">
    <property type="protein sequence ID" value="SDY36876.1"/>
    <property type="molecule type" value="Genomic_DNA"/>
</dbReference>
<evidence type="ECO:0000313" key="2">
    <source>
        <dbReference type="Proteomes" id="UP000199652"/>
    </source>
</evidence>
<keyword evidence="2" id="KW-1185">Reference proteome</keyword>
<name>A0A1H3JAC3_EUBBA</name>
<dbReference type="InterPro" id="IPR017695">
    <property type="entry name" value="Se-dep_Mo_hydrolase_YqeB"/>
</dbReference>
<gene>
    <name evidence="1" type="ORF">SAMN04488579_12814</name>
</gene>
<dbReference type="Proteomes" id="UP000199652">
    <property type="component" value="Unassembled WGS sequence"/>
</dbReference>
<dbReference type="STRING" id="1528.SAMN04488579_12814"/>
<accession>A0A1H3JAC3</accession>